<dbReference type="EMBL" id="JAVXUP010000907">
    <property type="protein sequence ID" value="KAK3018953.1"/>
    <property type="molecule type" value="Genomic_DNA"/>
</dbReference>
<organism evidence="4 5">
    <name type="scientific">Escallonia herrerae</name>
    <dbReference type="NCBI Taxonomy" id="1293975"/>
    <lineage>
        <taxon>Eukaryota</taxon>
        <taxon>Viridiplantae</taxon>
        <taxon>Streptophyta</taxon>
        <taxon>Embryophyta</taxon>
        <taxon>Tracheophyta</taxon>
        <taxon>Spermatophyta</taxon>
        <taxon>Magnoliopsida</taxon>
        <taxon>eudicotyledons</taxon>
        <taxon>Gunneridae</taxon>
        <taxon>Pentapetalae</taxon>
        <taxon>asterids</taxon>
        <taxon>campanulids</taxon>
        <taxon>Escalloniales</taxon>
        <taxon>Escalloniaceae</taxon>
        <taxon>Escallonia</taxon>
    </lineage>
</organism>
<dbReference type="PANTHER" id="PTHR37610">
    <property type="entry name" value="CCHC-TYPE DOMAIN-CONTAINING PROTEIN"/>
    <property type="match status" value="1"/>
</dbReference>
<feature type="region of interest" description="Disordered" evidence="1">
    <location>
        <begin position="270"/>
        <end position="316"/>
    </location>
</feature>
<evidence type="ECO:0008006" key="6">
    <source>
        <dbReference type="Google" id="ProtNLM"/>
    </source>
</evidence>
<protein>
    <recommendedName>
        <fullName evidence="6">Mitochondrial protein</fullName>
    </recommendedName>
</protein>
<dbReference type="Pfam" id="PF07727">
    <property type="entry name" value="RVT_2"/>
    <property type="match status" value="1"/>
</dbReference>
<comment type="caution">
    <text evidence="4">The sequence shown here is derived from an EMBL/GenBank/DDBJ whole genome shotgun (WGS) entry which is preliminary data.</text>
</comment>
<gene>
    <name evidence="4" type="ORF">RJ639_003595</name>
</gene>
<feature type="domain" description="Retrovirus-related Pol polyprotein from transposon TNT 1-94-like beta-barrel" evidence="3">
    <location>
        <begin position="198"/>
        <end position="246"/>
    </location>
</feature>
<feature type="region of interest" description="Disordered" evidence="1">
    <location>
        <begin position="407"/>
        <end position="428"/>
    </location>
</feature>
<feature type="domain" description="Reverse transcriptase Ty1/copia-type" evidence="2">
    <location>
        <begin position="338"/>
        <end position="408"/>
    </location>
</feature>
<reference evidence="4" key="1">
    <citation type="submission" date="2022-12" db="EMBL/GenBank/DDBJ databases">
        <title>Draft genome assemblies for two species of Escallonia (Escalloniales).</title>
        <authorList>
            <person name="Chanderbali A."/>
            <person name="Dervinis C."/>
            <person name="Anghel I."/>
            <person name="Soltis D."/>
            <person name="Soltis P."/>
            <person name="Zapata F."/>
        </authorList>
    </citation>
    <scope>NUCLEOTIDE SEQUENCE</scope>
    <source>
        <strain evidence="4">UCBG64.0493</strain>
        <tissue evidence="4">Leaf</tissue>
    </source>
</reference>
<evidence type="ECO:0000256" key="1">
    <source>
        <dbReference type="SAM" id="MobiDB-lite"/>
    </source>
</evidence>
<name>A0AA88W3Z9_9ASTE</name>
<dbReference type="InterPro" id="IPR054722">
    <property type="entry name" value="PolX-like_BBD"/>
</dbReference>
<proteinExistence type="predicted"/>
<feature type="compositionally biased region" description="Basic and acidic residues" evidence="1">
    <location>
        <begin position="276"/>
        <end position="290"/>
    </location>
</feature>
<dbReference type="Pfam" id="PF22936">
    <property type="entry name" value="Pol_BBD"/>
    <property type="match status" value="1"/>
</dbReference>
<sequence>MGYITGEMQRPTLGDSTYANWKLNNSIVMAWLINSMESHISRTYLFLQTAKAIWDAVNKNYSDLENASQSKRHLEKERLYEFLTGLNRELDEVRGRILGRRPLPSIDEAFAEVRREASRRRVMLGGKKEAVTIGEMPIETVALAKRIIPPLTSLVEIRETTTQEDVCGAVTTINRATPETLDGIFTVTHHYSTHTLLAKETQIANGTFSNVAGKGSVWLSKHIILHSVLHVPNLASNLISTSKMTHDLNCNAKFSASLCEIQKLESGNTIGSARGETLDEDKRWDEHEPKPSLQTTQPNVEPSPQTTLPNVESEPMMPLIKQKKILETGGNSRPLLVYSRKKQPLNGDKPKSLQGEFELKDLGALRYFLGMEVASSKSGITVFQRKYVLDLLRDIGMLGCRPAETPMEPNAKLDIGGGKDVDREQYQR</sequence>
<dbReference type="AlphaFoldDB" id="A0AA88W3Z9"/>
<evidence type="ECO:0000313" key="4">
    <source>
        <dbReference type="EMBL" id="KAK3018953.1"/>
    </source>
</evidence>
<evidence type="ECO:0000259" key="2">
    <source>
        <dbReference type="Pfam" id="PF07727"/>
    </source>
</evidence>
<accession>A0AA88W3Z9</accession>
<feature type="compositionally biased region" description="Polar residues" evidence="1">
    <location>
        <begin position="292"/>
        <end position="310"/>
    </location>
</feature>
<evidence type="ECO:0000313" key="5">
    <source>
        <dbReference type="Proteomes" id="UP001188597"/>
    </source>
</evidence>
<dbReference type="PANTHER" id="PTHR37610:SF75">
    <property type="entry name" value="RETROTRANSPOSON COPIA-LIKE N-TERMINAL DOMAIN-CONTAINING PROTEIN"/>
    <property type="match status" value="1"/>
</dbReference>
<evidence type="ECO:0000259" key="3">
    <source>
        <dbReference type="Pfam" id="PF22936"/>
    </source>
</evidence>
<feature type="compositionally biased region" description="Basic and acidic residues" evidence="1">
    <location>
        <begin position="417"/>
        <end position="428"/>
    </location>
</feature>
<dbReference type="InterPro" id="IPR013103">
    <property type="entry name" value="RVT_2"/>
</dbReference>
<keyword evidence="5" id="KW-1185">Reference proteome</keyword>
<dbReference type="Proteomes" id="UP001188597">
    <property type="component" value="Unassembled WGS sequence"/>
</dbReference>